<evidence type="ECO:0000256" key="3">
    <source>
        <dbReference type="ARBA" id="ARBA00022692"/>
    </source>
</evidence>
<proteinExistence type="inferred from homology"/>
<evidence type="ECO:0000256" key="5">
    <source>
        <dbReference type="ARBA" id="ARBA00023136"/>
    </source>
</evidence>
<evidence type="ECO:0000256" key="6">
    <source>
        <dbReference type="SAM" id="Phobius"/>
    </source>
</evidence>
<keyword evidence="5 6" id="KW-0472">Membrane</keyword>
<feature type="transmembrane region" description="Helical" evidence="6">
    <location>
        <begin position="202"/>
        <end position="223"/>
    </location>
</feature>
<evidence type="ECO:0000256" key="1">
    <source>
        <dbReference type="ARBA" id="ARBA00004141"/>
    </source>
</evidence>
<comment type="subcellular location">
    <subcellularLocation>
        <location evidence="1">Membrane</location>
        <topology evidence="1">Multi-pass membrane protein</topology>
    </subcellularLocation>
</comment>
<feature type="transmembrane region" description="Helical" evidence="6">
    <location>
        <begin position="177"/>
        <end position="196"/>
    </location>
</feature>
<dbReference type="GO" id="GO:0015297">
    <property type="term" value="F:antiporter activity"/>
    <property type="evidence" value="ECO:0007669"/>
    <property type="project" value="InterPro"/>
</dbReference>
<keyword evidence="4 6" id="KW-1133">Transmembrane helix</keyword>
<feature type="transmembrane region" description="Helical" evidence="6">
    <location>
        <begin position="270"/>
        <end position="288"/>
    </location>
</feature>
<dbReference type="PANTHER" id="PTHR42893">
    <property type="entry name" value="PROTEIN DETOXIFICATION 44, CHLOROPLASTIC-RELATED"/>
    <property type="match status" value="1"/>
</dbReference>
<comment type="similarity">
    <text evidence="2">Belongs to the multi antimicrobial extrusion (MATE) (TC 2.A.66.1) family.</text>
</comment>
<dbReference type="PANTHER" id="PTHR42893:SF46">
    <property type="entry name" value="PROTEIN DETOXIFICATION 44, CHLOROPLASTIC"/>
    <property type="match status" value="1"/>
</dbReference>
<dbReference type="InterPro" id="IPR002528">
    <property type="entry name" value="MATE_fam"/>
</dbReference>
<dbReference type="AlphaFoldDB" id="A0A7S1XGR8"/>
<dbReference type="GO" id="GO:0042910">
    <property type="term" value="F:xenobiotic transmembrane transporter activity"/>
    <property type="evidence" value="ECO:0007669"/>
    <property type="project" value="InterPro"/>
</dbReference>
<dbReference type="GO" id="GO:0016020">
    <property type="term" value="C:membrane"/>
    <property type="evidence" value="ECO:0007669"/>
    <property type="project" value="UniProtKB-SubCell"/>
</dbReference>
<dbReference type="Pfam" id="PF01554">
    <property type="entry name" value="MatE"/>
    <property type="match status" value="1"/>
</dbReference>
<evidence type="ECO:0008006" key="8">
    <source>
        <dbReference type="Google" id="ProtNLM"/>
    </source>
</evidence>
<gene>
    <name evidence="7" type="ORF">CCAE0312_LOCUS10372</name>
</gene>
<feature type="transmembrane region" description="Helical" evidence="6">
    <location>
        <begin position="28"/>
        <end position="48"/>
    </location>
</feature>
<feature type="transmembrane region" description="Helical" evidence="6">
    <location>
        <begin position="55"/>
        <end position="75"/>
    </location>
</feature>
<name>A0A7S1XGR8_9RHOD</name>
<reference evidence="7" key="1">
    <citation type="submission" date="2021-01" db="EMBL/GenBank/DDBJ databases">
        <authorList>
            <person name="Corre E."/>
            <person name="Pelletier E."/>
            <person name="Niang G."/>
            <person name="Scheremetjew M."/>
            <person name="Finn R."/>
            <person name="Kale V."/>
            <person name="Holt S."/>
            <person name="Cochrane G."/>
            <person name="Meng A."/>
            <person name="Brown T."/>
            <person name="Cohen L."/>
        </authorList>
    </citation>
    <scope>NUCLEOTIDE SEQUENCE</scope>
    <source>
        <strain evidence="7">SAG 36.94</strain>
    </source>
</reference>
<evidence type="ECO:0000313" key="7">
    <source>
        <dbReference type="EMBL" id="CAD9238270.1"/>
    </source>
</evidence>
<dbReference type="EMBL" id="HBGH01018679">
    <property type="protein sequence ID" value="CAD9238270.1"/>
    <property type="molecule type" value="Transcribed_RNA"/>
</dbReference>
<dbReference type="InterPro" id="IPR044644">
    <property type="entry name" value="DinF-like"/>
</dbReference>
<evidence type="ECO:0000256" key="4">
    <source>
        <dbReference type="ARBA" id="ARBA00022989"/>
    </source>
</evidence>
<sequence>MIAAPFYLSIMVLQGAFRGYQDTRTPFQIMILANIVNLVLCPLLALVLKMGVVGAGLATAASHLTASLGLLVLLFKNNMLRVADLWRVRPFQGSLSLARTGAILSVRTFSILSTVSLATTTAARMGTKELAAFEITRQIWALFARMFDATSVTAQSLIPLHLGRGKYTTARAITNRLLSLSFAVGILFAIILVGAARPLAQLFSRDPVVVALVASCFPVMGLCEPVKGNVFVLDGCFTAGRQYVFLSGCILFACLGSAASLFLVRWASLPLPWVWVCLNLMMVLRGLILTQRYVHPKYSPIPVQDIPASSSDKQPPR</sequence>
<accession>A0A7S1XGR8</accession>
<organism evidence="7">
    <name type="scientific">Compsopogon caeruleus</name>
    <dbReference type="NCBI Taxonomy" id="31354"/>
    <lineage>
        <taxon>Eukaryota</taxon>
        <taxon>Rhodophyta</taxon>
        <taxon>Compsopogonophyceae</taxon>
        <taxon>Compsopogonales</taxon>
        <taxon>Compsopogonaceae</taxon>
        <taxon>Compsopogon</taxon>
    </lineage>
</organism>
<keyword evidence="3 6" id="KW-0812">Transmembrane</keyword>
<feature type="transmembrane region" description="Helical" evidence="6">
    <location>
        <begin position="95"/>
        <end position="118"/>
    </location>
</feature>
<evidence type="ECO:0000256" key="2">
    <source>
        <dbReference type="ARBA" id="ARBA00010199"/>
    </source>
</evidence>
<feature type="transmembrane region" description="Helical" evidence="6">
    <location>
        <begin position="243"/>
        <end position="264"/>
    </location>
</feature>
<protein>
    <recommendedName>
        <fullName evidence="8">Polysaccharide biosynthesis protein C-terminal domain-containing protein</fullName>
    </recommendedName>
</protein>